<reference evidence="2 3" key="1">
    <citation type="submission" date="2019-11" db="EMBL/GenBank/DDBJ databases">
        <title>FDA dAtabase for Regulatory Grade micrObial Sequences (FDA-ARGOS): Supporting development and validation of Infectious Disease Dx tests.</title>
        <authorList>
            <person name="Turner S."/>
            <person name="Byrd R."/>
            <person name="Tallon L."/>
            <person name="Sadzewicz L."/>
            <person name="Vavikolanu K."/>
            <person name="Mehta A."/>
            <person name="Aluvathingal J."/>
            <person name="Nadendla S."/>
            <person name="Myers T."/>
            <person name="Yan Y."/>
            <person name="Sichtig H."/>
        </authorList>
    </citation>
    <scope>NUCLEOTIDE SEQUENCE [LARGE SCALE GENOMIC DNA]</scope>
    <source>
        <strain evidence="2 3">FDAARGOS_739</strain>
    </source>
</reference>
<proteinExistence type="predicted"/>
<dbReference type="AlphaFoldDB" id="A0AAP9S5N0"/>
<protein>
    <submittedName>
        <fullName evidence="2">Uncharacterized protein</fullName>
    </submittedName>
</protein>
<evidence type="ECO:0000256" key="1">
    <source>
        <dbReference type="SAM" id="MobiDB-lite"/>
    </source>
</evidence>
<organism evidence="2 3">
    <name type="scientific">Enterocloster clostridioformis</name>
    <dbReference type="NCBI Taxonomy" id="1531"/>
    <lineage>
        <taxon>Bacteria</taxon>
        <taxon>Bacillati</taxon>
        <taxon>Bacillota</taxon>
        <taxon>Clostridia</taxon>
        <taxon>Lachnospirales</taxon>
        <taxon>Lachnospiraceae</taxon>
        <taxon>Enterocloster</taxon>
    </lineage>
</organism>
<sequence>MGKNNSKRKPRTEFSKMTSIMAKLDNQLKVEKEARKKTKADRKGVK</sequence>
<evidence type="ECO:0000313" key="2">
    <source>
        <dbReference type="EMBL" id="QIX89174.1"/>
    </source>
</evidence>
<dbReference type="EMBL" id="CP050964">
    <property type="protein sequence ID" value="QIX89174.1"/>
    <property type="molecule type" value="Genomic_DNA"/>
</dbReference>
<dbReference type="GeneID" id="57959607"/>
<gene>
    <name evidence="2" type="ORF">FOC47_00390</name>
</gene>
<feature type="region of interest" description="Disordered" evidence="1">
    <location>
        <begin position="25"/>
        <end position="46"/>
    </location>
</feature>
<evidence type="ECO:0000313" key="3">
    <source>
        <dbReference type="Proteomes" id="UP000501069"/>
    </source>
</evidence>
<dbReference type="RefSeq" id="WP_003523716.1">
    <property type="nucleotide sequence ID" value="NZ_CABKQO010000001.1"/>
</dbReference>
<accession>A0AAP9S5N0</accession>
<dbReference type="Proteomes" id="UP000501069">
    <property type="component" value="Chromosome"/>
</dbReference>
<name>A0AAP9S5N0_9FIRM</name>